<keyword evidence="6" id="KW-1185">Reference proteome</keyword>
<accession>A0A974BJT0</accession>
<evidence type="ECO:0000256" key="3">
    <source>
        <dbReference type="ARBA" id="ARBA00037420"/>
    </source>
</evidence>
<comment type="function">
    <text evidence="3">Thiol-specific peroxidase that catalyzes the reduction of hydrogen peroxide and organic hydroperoxides to water and alcohols, respectively. Plays a role in cell protection against oxidative stress by detoxifying peroxides.</text>
</comment>
<feature type="domain" description="Thioredoxin" evidence="4">
    <location>
        <begin position="27"/>
        <end position="182"/>
    </location>
</feature>
<sequence>MIYNNSLIKNANKHICNLQSQRGNEHITIGRLAPDFIALSTHGYVRLSDYKGKWLVLASYPFSFGSVSTTEVISLAENYPEMEKRDVQILALTTDSNSANLAWIYDIYQKTGITIPFPIIDDTGLRISELYGMLNPDRMYGETVRSAFIINPEGIIKSILILPVSSGRSGTELLRIIDSLQIAEEYHLQTPANWNMGDPLVLPVPSTYEEILERVDNQADLNINCPFWYVCYRDMPESTVEATQ</sequence>
<reference evidence="5" key="1">
    <citation type="submission" date="2020-07" db="EMBL/GenBank/DDBJ databases">
        <title>Genomic analysis of a strain of Sedimentibacter Hydroxybenzoicus DSM7310.</title>
        <authorList>
            <person name="Ma S."/>
        </authorList>
    </citation>
    <scope>NUCLEOTIDE SEQUENCE</scope>
    <source>
        <strain evidence="5">DSM 7310</strain>
    </source>
</reference>
<dbReference type="GO" id="GO:0005829">
    <property type="term" value="C:cytosol"/>
    <property type="evidence" value="ECO:0007669"/>
    <property type="project" value="TreeGrafter"/>
</dbReference>
<evidence type="ECO:0000259" key="4">
    <source>
        <dbReference type="PROSITE" id="PS51352"/>
    </source>
</evidence>
<organism evidence="5 6">
    <name type="scientific">Sedimentibacter hydroxybenzoicus DSM 7310</name>
    <dbReference type="NCBI Taxonomy" id="1123245"/>
    <lineage>
        <taxon>Bacteria</taxon>
        <taxon>Bacillati</taxon>
        <taxon>Bacillota</taxon>
        <taxon>Tissierellia</taxon>
        <taxon>Sedimentibacter</taxon>
    </lineage>
</organism>
<evidence type="ECO:0000313" key="5">
    <source>
        <dbReference type="EMBL" id="NYB74397.1"/>
    </source>
</evidence>
<evidence type="ECO:0000313" key="6">
    <source>
        <dbReference type="Proteomes" id="UP000611629"/>
    </source>
</evidence>
<dbReference type="PROSITE" id="PS51352">
    <property type="entry name" value="THIOREDOXIN_2"/>
    <property type="match status" value="1"/>
</dbReference>
<dbReference type="GO" id="GO:0042744">
    <property type="term" value="P:hydrogen peroxide catabolic process"/>
    <property type="evidence" value="ECO:0007669"/>
    <property type="project" value="TreeGrafter"/>
</dbReference>
<dbReference type="GO" id="GO:0045454">
    <property type="term" value="P:cell redox homeostasis"/>
    <property type="evidence" value="ECO:0007669"/>
    <property type="project" value="TreeGrafter"/>
</dbReference>
<name>A0A974BJT0_SEDHY</name>
<dbReference type="Gene3D" id="3.30.1020.10">
    <property type="entry name" value="Antioxidant, Horf6, Chain A, domain2"/>
    <property type="match status" value="1"/>
</dbReference>
<dbReference type="PANTHER" id="PTHR10681:SF128">
    <property type="entry name" value="THIOREDOXIN-DEPENDENT PEROXIDE REDUCTASE, MITOCHONDRIAL"/>
    <property type="match status" value="1"/>
</dbReference>
<dbReference type="GO" id="GO:0006979">
    <property type="term" value="P:response to oxidative stress"/>
    <property type="evidence" value="ECO:0007669"/>
    <property type="project" value="TreeGrafter"/>
</dbReference>
<evidence type="ECO:0000256" key="2">
    <source>
        <dbReference type="ARBA" id="ARBA00023002"/>
    </source>
</evidence>
<dbReference type="InterPro" id="IPR000866">
    <property type="entry name" value="AhpC/TSA"/>
</dbReference>
<comment type="caution">
    <text evidence="5">The sequence shown here is derived from an EMBL/GenBank/DDBJ whole genome shotgun (WGS) entry which is preliminary data.</text>
</comment>
<dbReference type="Pfam" id="PF00578">
    <property type="entry name" value="AhpC-TSA"/>
    <property type="match status" value="1"/>
</dbReference>
<gene>
    <name evidence="5" type="ORF">HZF24_09650</name>
</gene>
<dbReference type="Gene3D" id="3.40.30.10">
    <property type="entry name" value="Glutaredoxin"/>
    <property type="match status" value="1"/>
</dbReference>
<dbReference type="Proteomes" id="UP000611629">
    <property type="component" value="Unassembled WGS sequence"/>
</dbReference>
<dbReference type="Pfam" id="PF10417">
    <property type="entry name" value="1-cysPrx_C"/>
    <property type="match status" value="1"/>
</dbReference>
<comment type="similarity">
    <text evidence="1">Belongs to the peroxiredoxin family. AhpC/Prx1 subfamily.</text>
</comment>
<dbReference type="PANTHER" id="PTHR10681">
    <property type="entry name" value="THIOREDOXIN PEROXIDASE"/>
    <property type="match status" value="1"/>
</dbReference>
<keyword evidence="2" id="KW-0560">Oxidoreductase</keyword>
<dbReference type="InterPro" id="IPR050217">
    <property type="entry name" value="Peroxiredoxin"/>
</dbReference>
<proteinExistence type="inferred from homology"/>
<dbReference type="AlphaFoldDB" id="A0A974BJT0"/>
<dbReference type="InterPro" id="IPR036249">
    <property type="entry name" value="Thioredoxin-like_sf"/>
</dbReference>
<dbReference type="SUPFAM" id="SSF52833">
    <property type="entry name" value="Thioredoxin-like"/>
    <property type="match status" value="1"/>
</dbReference>
<dbReference type="RefSeq" id="WP_179238093.1">
    <property type="nucleotide sequence ID" value="NZ_JACBNQ010000009.1"/>
</dbReference>
<dbReference type="GO" id="GO:0008379">
    <property type="term" value="F:thioredoxin peroxidase activity"/>
    <property type="evidence" value="ECO:0007669"/>
    <property type="project" value="TreeGrafter"/>
</dbReference>
<dbReference type="GO" id="GO:0033554">
    <property type="term" value="P:cellular response to stress"/>
    <property type="evidence" value="ECO:0007669"/>
    <property type="project" value="TreeGrafter"/>
</dbReference>
<dbReference type="EMBL" id="JACBNQ010000009">
    <property type="protein sequence ID" value="NYB74397.1"/>
    <property type="molecule type" value="Genomic_DNA"/>
</dbReference>
<dbReference type="InterPro" id="IPR013766">
    <property type="entry name" value="Thioredoxin_domain"/>
</dbReference>
<protein>
    <submittedName>
        <fullName evidence="5">Redoxin domain-containing protein</fullName>
    </submittedName>
</protein>
<evidence type="ECO:0000256" key="1">
    <source>
        <dbReference type="ARBA" id="ARBA00009796"/>
    </source>
</evidence>
<dbReference type="InterPro" id="IPR019479">
    <property type="entry name" value="Peroxiredoxin_C"/>
</dbReference>